<feature type="transmembrane region" description="Helical" evidence="2">
    <location>
        <begin position="12"/>
        <end position="31"/>
    </location>
</feature>
<keyword evidence="2" id="KW-0472">Membrane</keyword>
<evidence type="ECO:0000313" key="3">
    <source>
        <dbReference type="EMBL" id="MBT0664398.1"/>
    </source>
</evidence>
<evidence type="ECO:0000256" key="1">
    <source>
        <dbReference type="SAM" id="Coils"/>
    </source>
</evidence>
<dbReference type="InterPro" id="IPR025570">
    <property type="entry name" value="DUF4337"/>
</dbReference>
<comment type="caution">
    <text evidence="3">The sequence shown here is derived from an EMBL/GenBank/DDBJ whole genome shotgun (WGS) entry which is preliminary data.</text>
</comment>
<feature type="coiled-coil region" evidence="1">
    <location>
        <begin position="91"/>
        <end position="125"/>
    </location>
</feature>
<feature type="transmembrane region" description="Helical" evidence="2">
    <location>
        <begin position="153"/>
        <end position="176"/>
    </location>
</feature>
<proteinExistence type="predicted"/>
<name>A0AAW4L0F6_9BACT</name>
<keyword evidence="2" id="KW-1133">Transmembrane helix</keyword>
<gene>
    <name evidence="3" type="ORF">KI809_08805</name>
</gene>
<feature type="transmembrane region" description="Helical" evidence="2">
    <location>
        <begin position="129"/>
        <end position="147"/>
    </location>
</feature>
<dbReference type="EMBL" id="JAHCVJ010000003">
    <property type="protein sequence ID" value="MBT0664398.1"/>
    <property type="molecule type" value="Genomic_DNA"/>
</dbReference>
<reference evidence="3 4" key="1">
    <citation type="submission" date="2021-05" db="EMBL/GenBank/DDBJ databases">
        <title>The draft genome of Geobacter pelophilus DSM 12255.</title>
        <authorList>
            <person name="Xu Z."/>
            <person name="Masuda Y."/>
            <person name="Itoh H."/>
            <person name="Senoo K."/>
        </authorList>
    </citation>
    <scope>NUCLEOTIDE SEQUENCE [LARGE SCALE GENOMIC DNA]</scope>
    <source>
        <strain evidence="3 4">DSM 12255</strain>
    </source>
</reference>
<keyword evidence="4" id="KW-1185">Reference proteome</keyword>
<dbReference type="RefSeq" id="WP_214171176.1">
    <property type="nucleotide sequence ID" value="NZ_JAHCVJ010000003.1"/>
</dbReference>
<keyword evidence="2" id="KW-0812">Transmembrane</keyword>
<dbReference type="Proteomes" id="UP000811899">
    <property type="component" value="Unassembled WGS sequence"/>
</dbReference>
<evidence type="ECO:0000313" key="4">
    <source>
        <dbReference type="Proteomes" id="UP000811899"/>
    </source>
</evidence>
<dbReference type="Pfam" id="PF14235">
    <property type="entry name" value="DUF4337"/>
    <property type="match status" value="1"/>
</dbReference>
<dbReference type="AlphaFoldDB" id="A0AAW4L0F6"/>
<accession>A0AAW4L0F6</accession>
<protein>
    <submittedName>
        <fullName evidence="3">DUF4337 family protein</fullName>
    </submittedName>
</protein>
<sequence>MADQKERWMSALALSTAVMAVLAAVTTLYVGKYSSRAVLMQGQESNQWAYYQAKSIKGHTYEIQKERLELELLAGAGKLNKETVDQYRKIIGDYTGQIKRYEGEKKEIKAKAESLAQSKERAQSMAGNFGYSLIFLQIAIMLSSVASLTKRHYLWHIGLAACSGWLFFFLDAWLLFY</sequence>
<keyword evidence="1" id="KW-0175">Coiled coil</keyword>
<evidence type="ECO:0000256" key="2">
    <source>
        <dbReference type="SAM" id="Phobius"/>
    </source>
</evidence>
<organism evidence="3 4">
    <name type="scientific">Geoanaerobacter pelophilus</name>
    <dbReference type="NCBI Taxonomy" id="60036"/>
    <lineage>
        <taxon>Bacteria</taxon>
        <taxon>Pseudomonadati</taxon>
        <taxon>Thermodesulfobacteriota</taxon>
        <taxon>Desulfuromonadia</taxon>
        <taxon>Geobacterales</taxon>
        <taxon>Geobacteraceae</taxon>
        <taxon>Geoanaerobacter</taxon>
    </lineage>
</organism>